<dbReference type="EMBL" id="QGKV02000649">
    <property type="protein sequence ID" value="KAF3576306.1"/>
    <property type="molecule type" value="Genomic_DNA"/>
</dbReference>
<feature type="region of interest" description="Disordered" evidence="4">
    <location>
        <begin position="551"/>
        <end position="595"/>
    </location>
</feature>
<gene>
    <name evidence="6" type="ORF">DY000_02030290</name>
</gene>
<evidence type="ECO:0000256" key="2">
    <source>
        <dbReference type="ARBA" id="ARBA00022801"/>
    </source>
</evidence>
<organism evidence="6 7">
    <name type="scientific">Brassica cretica</name>
    <name type="common">Mustard</name>
    <dbReference type="NCBI Taxonomy" id="69181"/>
    <lineage>
        <taxon>Eukaryota</taxon>
        <taxon>Viridiplantae</taxon>
        <taxon>Streptophyta</taxon>
        <taxon>Embryophyta</taxon>
        <taxon>Tracheophyta</taxon>
        <taxon>Spermatophyta</taxon>
        <taxon>Magnoliopsida</taxon>
        <taxon>eudicotyledons</taxon>
        <taxon>Gunneridae</taxon>
        <taxon>Pentapetalae</taxon>
        <taxon>rosids</taxon>
        <taxon>malvids</taxon>
        <taxon>Brassicales</taxon>
        <taxon>Brassicaceae</taxon>
        <taxon>Brassiceae</taxon>
        <taxon>Brassica</taxon>
    </lineage>
</organism>
<protein>
    <recommendedName>
        <fullName evidence="5">Pectinesterase catalytic domain-containing protein</fullName>
    </recommendedName>
</protein>
<evidence type="ECO:0000313" key="6">
    <source>
        <dbReference type="EMBL" id="KAF3576306.1"/>
    </source>
</evidence>
<dbReference type="Gene3D" id="2.160.20.10">
    <property type="entry name" value="Single-stranded right-handed beta-helix, Pectin lyase-like"/>
    <property type="match status" value="1"/>
</dbReference>
<evidence type="ECO:0000259" key="5">
    <source>
        <dbReference type="Pfam" id="PF01095"/>
    </source>
</evidence>
<evidence type="ECO:0000256" key="4">
    <source>
        <dbReference type="SAM" id="MobiDB-lite"/>
    </source>
</evidence>
<evidence type="ECO:0000313" key="7">
    <source>
        <dbReference type="Proteomes" id="UP000266723"/>
    </source>
</evidence>
<feature type="compositionally biased region" description="Basic residues" evidence="4">
    <location>
        <begin position="28"/>
        <end position="38"/>
    </location>
</feature>
<keyword evidence="2" id="KW-0378">Hydrolase</keyword>
<feature type="domain" description="Pectinesterase catalytic" evidence="5">
    <location>
        <begin position="193"/>
        <end position="245"/>
    </location>
</feature>
<dbReference type="InterPro" id="IPR011050">
    <property type="entry name" value="Pectin_lyase_fold/virulence"/>
</dbReference>
<dbReference type="SUPFAM" id="SSF51126">
    <property type="entry name" value="Pectin lyase-like"/>
    <property type="match status" value="1"/>
</dbReference>
<feature type="region of interest" description="Disordered" evidence="4">
    <location>
        <begin position="26"/>
        <end position="46"/>
    </location>
</feature>
<comment type="pathway">
    <text evidence="1">Glycan metabolism; pectin degradation; 2-dehydro-3-deoxy-D-gluconate from pectin: step 1/5.</text>
</comment>
<feature type="region of interest" description="Disordered" evidence="4">
    <location>
        <begin position="460"/>
        <end position="480"/>
    </location>
</feature>
<keyword evidence="7" id="KW-1185">Reference proteome</keyword>
<feature type="compositionally biased region" description="Basic and acidic residues" evidence="4">
    <location>
        <begin position="254"/>
        <end position="275"/>
    </location>
</feature>
<keyword evidence="3" id="KW-0063">Aspartyl esterase</keyword>
<dbReference type="InterPro" id="IPR012334">
    <property type="entry name" value="Pectin_lyas_fold"/>
</dbReference>
<feature type="region of interest" description="Disordered" evidence="4">
    <location>
        <begin position="246"/>
        <end position="275"/>
    </location>
</feature>
<dbReference type="Proteomes" id="UP000266723">
    <property type="component" value="Unassembled WGS sequence"/>
</dbReference>
<dbReference type="Pfam" id="PF01095">
    <property type="entry name" value="Pectinesterase"/>
    <property type="match status" value="1"/>
</dbReference>
<dbReference type="InterPro" id="IPR000070">
    <property type="entry name" value="Pectinesterase_cat"/>
</dbReference>
<accession>A0ABQ7DFR5</accession>
<feature type="compositionally biased region" description="Low complexity" evidence="4">
    <location>
        <begin position="551"/>
        <end position="574"/>
    </location>
</feature>
<name>A0ABQ7DFR5_BRACR</name>
<sequence length="622" mass="68836">MNVSGSPELVAGATVCCDHIQLDTTVRNPRRSRRHQPRRNLSPDEAARASRIFASAPANTRAAAVCRSHRAFRPRAAVSDLRSLEPPCSATVSPPSGSRRRTFAAAGNFPETFALAAMFVEICGGTETHRDCLMLELDSEKLCCCWKEVEFRGDNKLRCDDVAQLSDDQPRHFYGRRVDRELLGTPATAIQADITVSKDGNGMVKTIAETIKKAPEQSRRRFVIDVKAGRYEEENLKVGQKKNKLNVHRTRQGTRSELRREENKGGEEEKEHSSEIELRPCGEELSFLRKLQMQQLKSGRFNWSVAAISRERGRFIYTALRRRQRLPALVTRRRLPNPAESTRFGVYLSIWSSYIPRLLVAKVRATPLHPELVYEVPATQMVFVRGYKDVCTIDAAGGCAGVQGQTILATQRLGLRSCSAMNSGSGLRFSIPYLAGQFPCCSPLLLSLFQLRPTSRSDYPTVSVSERGSVPAPTRDGDFGDLTARVTREAEDGHVQPAVPQQATPPIDQDALRQMVQDAARQAAQEAVQQAAHQAARVAAQEIARQMAAVQQGQQIPHGPQVQVQQGPQIHMQQAPPVQGQHDHQVPHQQAPAQQYPQVPVQPVPGVFQVPPSPPVFPVQVP</sequence>
<comment type="caution">
    <text evidence="6">The sequence shown here is derived from an EMBL/GenBank/DDBJ whole genome shotgun (WGS) entry which is preliminary data.</text>
</comment>
<evidence type="ECO:0000256" key="3">
    <source>
        <dbReference type="ARBA" id="ARBA00023085"/>
    </source>
</evidence>
<proteinExistence type="predicted"/>
<reference evidence="6 7" key="1">
    <citation type="journal article" date="2020" name="BMC Genomics">
        <title>Intraspecific diversification of the crop wild relative Brassica cretica Lam. using demographic model selection.</title>
        <authorList>
            <person name="Kioukis A."/>
            <person name="Michalopoulou V.A."/>
            <person name="Briers L."/>
            <person name="Pirintsos S."/>
            <person name="Studholme D.J."/>
            <person name="Pavlidis P."/>
            <person name="Sarris P.F."/>
        </authorList>
    </citation>
    <scope>NUCLEOTIDE SEQUENCE [LARGE SCALE GENOMIC DNA]</scope>
    <source>
        <strain evidence="7">cv. PFS-1207/04</strain>
    </source>
</reference>
<evidence type="ECO:0000256" key="1">
    <source>
        <dbReference type="ARBA" id="ARBA00005184"/>
    </source>
</evidence>